<dbReference type="GO" id="GO:0016491">
    <property type="term" value="F:oxidoreductase activity"/>
    <property type="evidence" value="ECO:0007669"/>
    <property type="project" value="UniProtKB-KW"/>
</dbReference>
<reference evidence="4" key="2">
    <citation type="journal article" date="2013" name="PLoS ONE">
        <title>Genome implosion elicits host-confinement in Alcaligenaceae: evidence from the comparative genomics of Tetrathiobacter kashmirensis, a pathogen in the making.</title>
        <authorList>
            <person name="Ghosh W."/>
            <person name="Alam M."/>
            <person name="Roy C."/>
            <person name="Pyne P."/>
            <person name="George A."/>
            <person name="Chakraborty R."/>
            <person name="Majumder S."/>
            <person name="Agarwal A."/>
            <person name="Chakraborty S."/>
            <person name="Majumdar S."/>
            <person name="Gupta S.K."/>
        </authorList>
    </citation>
    <scope>NUCLEOTIDE SEQUENCE [LARGE SCALE GENOMIC DNA]</scope>
    <source>
        <strain evidence="4">WT001</strain>
    </source>
</reference>
<gene>
    <name evidence="3" type="ordered locus">TKWG_23470</name>
</gene>
<reference evidence="3 4" key="1">
    <citation type="journal article" date="2011" name="J. Bacteriol.">
        <title>Whole-genome shotgun sequencing of the sulfur-oxidizing chemoautotroph Tetrathiobacter kashmirensis.</title>
        <authorList>
            <person name="Ghosh W."/>
            <person name="George A."/>
            <person name="Agarwal A."/>
            <person name="Raj P."/>
            <person name="Alam M."/>
            <person name="Pyne P."/>
            <person name="Das Gupta S.K."/>
        </authorList>
    </citation>
    <scope>NUCLEOTIDE SEQUENCE [LARGE SCALE GENOMIC DNA]</scope>
    <source>
        <strain evidence="3 4">WT001</strain>
    </source>
</reference>
<dbReference type="InterPro" id="IPR051691">
    <property type="entry name" value="Metab_Enz_Cyan_OpOx_G3PDH"/>
</dbReference>
<keyword evidence="1" id="KW-0560">Oxidoreductase</keyword>
<evidence type="ECO:0000259" key="2">
    <source>
        <dbReference type="Pfam" id="PF07992"/>
    </source>
</evidence>
<dbReference type="SUPFAM" id="SSF51905">
    <property type="entry name" value="FAD/NAD(P)-binding domain"/>
    <property type="match status" value="1"/>
</dbReference>
<dbReference type="AlphaFoldDB" id="I3UH01"/>
<dbReference type="HOGENOM" id="CLU_1253736_0_0_4"/>
<evidence type="ECO:0000313" key="3">
    <source>
        <dbReference type="EMBL" id="AFK64289.1"/>
    </source>
</evidence>
<dbReference type="KEGG" id="aka:TKWG_23470"/>
<keyword evidence="4" id="KW-1185">Reference proteome</keyword>
<feature type="domain" description="FAD/NAD(P)-binding" evidence="2">
    <location>
        <begin position="7"/>
        <end position="129"/>
    </location>
</feature>
<dbReference type="PANTHER" id="PTHR42949:SF3">
    <property type="entry name" value="ANAEROBIC GLYCEROL-3-PHOSPHATE DEHYDROGENASE SUBUNIT B"/>
    <property type="match status" value="1"/>
</dbReference>
<dbReference type="EMBL" id="CP003555">
    <property type="protein sequence ID" value="AFK64289.1"/>
    <property type="molecule type" value="Genomic_DNA"/>
</dbReference>
<dbReference type="Pfam" id="PF07992">
    <property type="entry name" value="Pyr_redox_2"/>
    <property type="match status" value="1"/>
</dbReference>
<proteinExistence type="predicted"/>
<protein>
    <submittedName>
        <fullName evidence="3">BFD/(2Fe-2S)-binding domain-containing protein</fullName>
    </submittedName>
</protein>
<evidence type="ECO:0000256" key="1">
    <source>
        <dbReference type="ARBA" id="ARBA00023002"/>
    </source>
</evidence>
<dbReference type="PRINTS" id="PR00368">
    <property type="entry name" value="FADPNR"/>
</dbReference>
<sequence length="220" mass="24136">MSAHAPVIVGAGPAGIRAAQVLVQAGLRPIVIDEASKPGGQIYRQQPDGFTRTGRQLYGFEHSKASALHETARQMIASDQIDYRPNTLVWDADAHQLYVIRDGKHDAIAYERVILATGATDRVLPFAGWTLPGVYTLGGAQIALKYQAARSASESCLPVPDRSCIWLPINTARRARRCPQCSIPVHSPRCARVCKPLPPMRRSWPRGFITWPGCGPTVYR</sequence>
<dbReference type="STRING" id="1036672.TKWG_23470"/>
<dbReference type="Gene3D" id="3.50.50.60">
    <property type="entry name" value="FAD/NAD(P)-binding domain"/>
    <property type="match status" value="1"/>
</dbReference>
<dbReference type="PRINTS" id="PR00469">
    <property type="entry name" value="PNDRDTASEII"/>
</dbReference>
<dbReference type="PANTHER" id="PTHR42949">
    <property type="entry name" value="ANAEROBIC GLYCEROL-3-PHOSPHATE DEHYDROGENASE SUBUNIT B"/>
    <property type="match status" value="1"/>
</dbReference>
<dbReference type="RefSeq" id="WP_014752380.1">
    <property type="nucleotide sequence ID" value="NC_017964.1"/>
</dbReference>
<evidence type="ECO:0000313" key="4">
    <source>
        <dbReference type="Proteomes" id="UP000005267"/>
    </source>
</evidence>
<name>I3UH01_ADVKW</name>
<dbReference type="InterPro" id="IPR023753">
    <property type="entry name" value="FAD/NAD-binding_dom"/>
</dbReference>
<dbReference type="InterPro" id="IPR036188">
    <property type="entry name" value="FAD/NAD-bd_sf"/>
</dbReference>
<dbReference type="Proteomes" id="UP000005267">
    <property type="component" value="Chromosome"/>
</dbReference>
<accession>I3UH01</accession>
<organism evidence="3 4">
    <name type="scientific">Advenella kashmirensis (strain DSM 17095 / LMG 22695 / WT001)</name>
    <name type="common">Tetrathiobacter kashmirensis</name>
    <dbReference type="NCBI Taxonomy" id="1036672"/>
    <lineage>
        <taxon>Bacteria</taxon>
        <taxon>Pseudomonadati</taxon>
        <taxon>Pseudomonadota</taxon>
        <taxon>Betaproteobacteria</taxon>
        <taxon>Burkholderiales</taxon>
        <taxon>Alcaligenaceae</taxon>
    </lineage>
</organism>